<feature type="region of interest" description="Disordered" evidence="10">
    <location>
        <begin position="454"/>
        <end position="474"/>
    </location>
</feature>
<evidence type="ECO:0000256" key="5">
    <source>
        <dbReference type="ARBA" id="ARBA00022525"/>
    </source>
</evidence>
<keyword evidence="6" id="KW-0677">Repeat</keyword>
<sequence length="486" mass="54622">MTNSPDPGAWRTEHADKAAVIVDAQEYYRRARRAMMNAREQLMLIGWDFDTRIWLDPSKPDDGAPWKLGPFISWLADNRPDLQINILTWGVGAAKLVGRGTTLFRLAKWASSPQITFQVDKNHPTGASHHQKIVVIDDSLAFCGGIDMTAARWDTREHRDRDDRRRRPFTRRRYMPWHDATMALEGDVAKALGELARDRWKLASGVTLPVPHAHDGVWIDGFEPHFTDVPVTIARTRGETDTLPQIREIEAQFVAMIRDARRFAYIETQYFASRAIAEAIAARLDEADGPEFVLVNPKVADGWLEEFVMGAARAALIEELGKRKHSERLRIFTPVTTHGADIYVHAKIMIVDDAVLRVGSANMNNRSMGLDSECDVTIEARPASDHDGAARATIAAIRTDLMAEHLGVDPEAVEQHYAKTGSLIATIDALRGSGRTLVPFVPPDITEFETAVADSQSLDPEHPEQAFEPAAKRRLLRRLKRTRRRR</sequence>
<evidence type="ECO:0000256" key="1">
    <source>
        <dbReference type="ARBA" id="ARBA00000798"/>
    </source>
</evidence>
<dbReference type="InterPro" id="IPR025202">
    <property type="entry name" value="PLD-like_dom"/>
</dbReference>
<dbReference type="Pfam" id="PF00614">
    <property type="entry name" value="PLDc"/>
    <property type="match status" value="1"/>
</dbReference>
<dbReference type="Gene3D" id="3.30.870.10">
    <property type="entry name" value="Endonuclease Chain A"/>
    <property type="match status" value="2"/>
</dbReference>
<evidence type="ECO:0000256" key="2">
    <source>
        <dbReference type="ARBA" id="ARBA00003145"/>
    </source>
</evidence>
<name>A0ABX0U156_9SPHN</name>
<accession>A0ABX0U156</accession>
<evidence type="ECO:0000313" key="12">
    <source>
        <dbReference type="EMBL" id="NIJ23404.1"/>
    </source>
</evidence>
<comment type="catalytic activity">
    <reaction evidence="1">
        <text>a 1,2-diacyl-sn-glycero-3-phosphocholine + H2O = a 1,2-diacyl-sn-glycero-3-phosphate + choline + H(+)</text>
        <dbReference type="Rhea" id="RHEA:14445"/>
        <dbReference type="ChEBI" id="CHEBI:15354"/>
        <dbReference type="ChEBI" id="CHEBI:15377"/>
        <dbReference type="ChEBI" id="CHEBI:15378"/>
        <dbReference type="ChEBI" id="CHEBI:57643"/>
        <dbReference type="ChEBI" id="CHEBI:58608"/>
        <dbReference type="EC" id="3.1.4.4"/>
    </reaction>
</comment>
<keyword evidence="5" id="KW-0964">Secreted</keyword>
<gene>
    <name evidence="12" type="ORF">FHT01_000946</name>
</gene>
<protein>
    <recommendedName>
        <fullName evidence="4">Phospholipase D</fullName>
    </recommendedName>
    <alternativeName>
        <fullName evidence="9">Choline phosphatase</fullName>
    </alternativeName>
</protein>
<dbReference type="InterPro" id="IPR015679">
    <property type="entry name" value="PLipase_D_fam"/>
</dbReference>
<evidence type="ECO:0000256" key="9">
    <source>
        <dbReference type="ARBA" id="ARBA00029594"/>
    </source>
</evidence>
<organism evidence="12 13">
    <name type="scientific">Sphingomonas japonica</name>
    <dbReference type="NCBI Taxonomy" id="511662"/>
    <lineage>
        <taxon>Bacteria</taxon>
        <taxon>Pseudomonadati</taxon>
        <taxon>Pseudomonadota</taxon>
        <taxon>Alphaproteobacteria</taxon>
        <taxon>Sphingomonadales</taxon>
        <taxon>Sphingomonadaceae</taxon>
        <taxon>Sphingomonas</taxon>
    </lineage>
</organism>
<comment type="function">
    <text evidence="2">Could be a virulence factor.</text>
</comment>
<dbReference type="InterPro" id="IPR001736">
    <property type="entry name" value="PLipase_D/transphosphatidylase"/>
</dbReference>
<dbReference type="Proteomes" id="UP000788153">
    <property type="component" value="Unassembled WGS sequence"/>
</dbReference>
<feature type="domain" description="PLD phosphodiesterase" evidence="11">
    <location>
        <begin position="340"/>
        <end position="367"/>
    </location>
</feature>
<evidence type="ECO:0000259" key="11">
    <source>
        <dbReference type="PROSITE" id="PS50035"/>
    </source>
</evidence>
<dbReference type="SMART" id="SM00155">
    <property type="entry name" value="PLDc"/>
    <property type="match status" value="2"/>
</dbReference>
<evidence type="ECO:0000256" key="4">
    <source>
        <dbReference type="ARBA" id="ARBA00018392"/>
    </source>
</evidence>
<dbReference type="EMBL" id="JAASQP010000001">
    <property type="protein sequence ID" value="NIJ23404.1"/>
    <property type="molecule type" value="Genomic_DNA"/>
</dbReference>
<evidence type="ECO:0000256" key="3">
    <source>
        <dbReference type="ARBA" id="ARBA00004613"/>
    </source>
</evidence>
<keyword evidence="13" id="KW-1185">Reference proteome</keyword>
<comment type="caution">
    <text evidence="12">The sequence shown here is derived from an EMBL/GenBank/DDBJ whole genome shotgun (WGS) entry which is preliminary data.</text>
</comment>
<dbReference type="Pfam" id="PF13091">
    <property type="entry name" value="PLDc_2"/>
    <property type="match status" value="1"/>
</dbReference>
<dbReference type="CDD" id="cd09140">
    <property type="entry name" value="PLDc_vPLD1_2_like_bac_1"/>
    <property type="match status" value="1"/>
</dbReference>
<comment type="subcellular location">
    <subcellularLocation>
        <location evidence="3">Secreted</location>
    </subcellularLocation>
</comment>
<evidence type="ECO:0000313" key="13">
    <source>
        <dbReference type="Proteomes" id="UP000788153"/>
    </source>
</evidence>
<proteinExistence type="predicted"/>
<dbReference type="RefSeq" id="WP_337250274.1">
    <property type="nucleotide sequence ID" value="NZ_BAAAEV010000001.1"/>
</dbReference>
<dbReference type="PANTHER" id="PTHR18896">
    <property type="entry name" value="PHOSPHOLIPASE D"/>
    <property type="match status" value="1"/>
</dbReference>
<evidence type="ECO:0000256" key="8">
    <source>
        <dbReference type="ARBA" id="ARBA00023098"/>
    </source>
</evidence>
<dbReference type="SUPFAM" id="SSF56024">
    <property type="entry name" value="Phospholipase D/nuclease"/>
    <property type="match status" value="2"/>
</dbReference>
<evidence type="ECO:0000256" key="6">
    <source>
        <dbReference type="ARBA" id="ARBA00022737"/>
    </source>
</evidence>
<reference evidence="12 13" key="1">
    <citation type="submission" date="2020-03" db="EMBL/GenBank/DDBJ databases">
        <title>Genomic Encyclopedia of Type Strains, Phase IV (KMG-IV): sequencing the most valuable type-strain genomes for metagenomic binning, comparative biology and taxonomic classification.</title>
        <authorList>
            <person name="Goeker M."/>
        </authorList>
    </citation>
    <scope>NUCLEOTIDE SEQUENCE [LARGE SCALE GENOMIC DNA]</scope>
    <source>
        <strain evidence="12 13">DSM 22753</strain>
    </source>
</reference>
<dbReference type="PANTHER" id="PTHR18896:SF76">
    <property type="entry name" value="PHOSPHOLIPASE"/>
    <property type="match status" value="1"/>
</dbReference>
<dbReference type="PROSITE" id="PS50035">
    <property type="entry name" value="PLD"/>
    <property type="match status" value="2"/>
</dbReference>
<keyword evidence="8" id="KW-0443">Lipid metabolism</keyword>
<dbReference type="CDD" id="cd09143">
    <property type="entry name" value="PLDc_vPLD1_2_like_bac_2"/>
    <property type="match status" value="1"/>
</dbReference>
<keyword evidence="7 12" id="KW-0378">Hydrolase</keyword>
<evidence type="ECO:0000256" key="7">
    <source>
        <dbReference type="ARBA" id="ARBA00022801"/>
    </source>
</evidence>
<dbReference type="GO" id="GO:0004630">
    <property type="term" value="F:phospholipase D activity"/>
    <property type="evidence" value="ECO:0007669"/>
    <property type="project" value="UniProtKB-EC"/>
</dbReference>
<feature type="domain" description="PLD phosphodiesterase" evidence="11">
    <location>
        <begin position="125"/>
        <end position="152"/>
    </location>
</feature>
<evidence type="ECO:0000256" key="10">
    <source>
        <dbReference type="SAM" id="MobiDB-lite"/>
    </source>
</evidence>